<dbReference type="Proteomes" id="UP000516314">
    <property type="component" value="Chromosome 2"/>
</dbReference>
<organism evidence="7 8">
    <name type="scientific">Arabidopsis thaliana</name>
    <name type="common">Mouse-ear cress</name>
    <dbReference type="NCBI Taxonomy" id="3702"/>
    <lineage>
        <taxon>Eukaryota</taxon>
        <taxon>Viridiplantae</taxon>
        <taxon>Streptophyta</taxon>
        <taxon>Embryophyta</taxon>
        <taxon>Tracheophyta</taxon>
        <taxon>Spermatophyta</taxon>
        <taxon>Magnoliopsida</taxon>
        <taxon>eudicotyledons</taxon>
        <taxon>Gunneridae</taxon>
        <taxon>Pentapetalae</taxon>
        <taxon>rosids</taxon>
        <taxon>malvids</taxon>
        <taxon>Brassicales</taxon>
        <taxon>Brassicaceae</taxon>
        <taxon>Camelineae</taxon>
        <taxon>Arabidopsis</taxon>
    </lineage>
</organism>
<evidence type="ECO:0000256" key="3">
    <source>
        <dbReference type="ARBA" id="ARBA00022729"/>
    </source>
</evidence>
<reference evidence="7 8" key="1">
    <citation type="submission" date="2020-09" db="EMBL/GenBank/DDBJ databases">
        <authorList>
            <person name="Ashkenazy H."/>
        </authorList>
    </citation>
    <scope>NUCLEOTIDE SEQUENCE [LARGE SCALE GENOMIC DNA]</scope>
    <source>
        <strain evidence="8">cv. Cdm-0</strain>
    </source>
</reference>
<gene>
    <name evidence="7" type="ORF">AT9943_LOCUS9140</name>
</gene>
<sequence>MLRLAIPLFLFALCSFTSFSSARSFITTKPLPIDSFIPKPKLENAAVCSYTVIIKTSCSSVSYTRDKISISFGDVYGNEVYVKRLDDPSSRTFEKCSSDTYKISGPCMRDVCYLYLLRQGSDGWKPENVKIYGSSIRSVTFYYNLFLPNSVWYGFNVCNGIGNTKSSQPISTTSSVAAMSQGWQNLLLTWSWRYLQRFRLKTCYGLDVSAKAGVRCSKMRDSSECTQLMPRARFYCPLVGHVYTTAHLYLPRSQAKDDIPRS</sequence>
<dbReference type="Pfam" id="PF06232">
    <property type="entry name" value="ATS3"/>
    <property type="match status" value="1"/>
</dbReference>
<dbReference type="PANTHER" id="PTHR31718">
    <property type="entry name" value="PLAT DOMAIN-CONTAINING PROTEIN"/>
    <property type="match status" value="1"/>
</dbReference>
<evidence type="ECO:0000256" key="5">
    <source>
        <dbReference type="ARBA" id="ARBA00065761"/>
    </source>
</evidence>
<evidence type="ECO:0000313" key="7">
    <source>
        <dbReference type="EMBL" id="CAD5321052.1"/>
    </source>
</evidence>
<dbReference type="PANTHER" id="PTHR31718:SF46">
    <property type="entry name" value="EMBRYO-SPECIFIC PROTEIN ATS3A"/>
    <property type="match status" value="1"/>
</dbReference>
<dbReference type="GO" id="GO:0005576">
    <property type="term" value="C:extracellular region"/>
    <property type="evidence" value="ECO:0007669"/>
    <property type="project" value="UniProtKB-SubCell"/>
</dbReference>
<dbReference type="CDD" id="cd00113">
    <property type="entry name" value="PLAT"/>
    <property type="match status" value="1"/>
</dbReference>
<comment type="subcellular location">
    <subcellularLocation>
        <location evidence="1">Secreted</location>
    </subcellularLocation>
</comment>
<dbReference type="EMBL" id="LR881467">
    <property type="protein sequence ID" value="CAD5321052.1"/>
    <property type="molecule type" value="Genomic_DNA"/>
</dbReference>
<accession>A0A7G2EJ76</accession>
<feature type="chain" id="PRO_5028900887" evidence="6">
    <location>
        <begin position="23"/>
        <end position="262"/>
    </location>
</feature>
<evidence type="ECO:0000256" key="4">
    <source>
        <dbReference type="ARBA" id="ARBA00056698"/>
    </source>
</evidence>
<comment type="function">
    <text evidence="4">May play a role during embryo development.</text>
</comment>
<name>A0A7G2EJ76_ARATH</name>
<feature type="signal peptide" evidence="6">
    <location>
        <begin position="1"/>
        <end position="22"/>
    </location>
</feature>
<evidence type="ECO:0000256" key="2">
    <source>
        <dbReference type="ARBA" id="ARBA00022525"/>
    </source>
</evidence>
<evidence type="ECO:0000313" key="8">
    <source>
        <dbReference type="Proteomes" id="UP000516314"/>
    </source>
</evidence>
<comment type="subunit">
    <text evidence="5">Interacts with EULS3 (via N-terminus).</text>
</comment>
<proteinExistence type="predicted"/>
<evidence type="ECO:0000256" key="1">
    <source>
        <dbReference type="ARBA" id="ARBA00004613"/>
    </source>
</evidence>
<dbReference type="Gene3D" id="2.60.60.20">
    <property type="entry name" value="PLAT/LH2 domain"/>
    <property type="match status" value="1"/>
</dbReference>
<dbReference type="InterPro" id="IPR010417">
    <property type="entry name" value="Embryo-specific_ATS3"/>
</dbReference>
<dbReference type="SUPFAM" id="SSF49723">
    <property type="entry name" value="Lipase/lipooxygenase domain (PLAT/LH2 domain)"/>
    <property type="match status" value="1"/>
</dbReference>
<dbReference type="InterPro" id="IPR036392">
    <property type="entry name" value="PLAT/LH2_dom_sf"/>
</dbReference>
<keyword evidence="3 6" id="KW-0732">Signal</keyword>
<dbReference type="FunFam" id="2.60.60.20:FF:000026">
    <property type="entry name" value="Embryo-specific protein ATS3A"/>
    <property type="match status" value="1"/>
</dbReference>
<keyword evidence="2" id="KW-0964">Secreted</keyword>
<evidence type="ECO:0000256" key="6">
    <source>
        <dbReference type="SAM" id="SignalP"/>
    </source>
</evidence>
<dbReference type="AlphaFoldDB" id="A0A7G2EJ76"/>
<protein>
    <submittedName>
        <fullName evidence="7">(thale cress) hypothetical protein</fullName>
    </submittedName>
</protein>